<dbReference type="PANTHER" id="PTHR10925:SF5">
    <property type="entry name" value="RNA CYTIDINE ACETYLTRANSFERASE"/>
    <property type="match status" value="1"/>
</dbReference>
<evidence type="ECO:0000313" key="11">
    <source>
        <dbReference type="EMBL" id="TRB35965.1"/>
    </source>
</evidence>
<keyword evidence="1 9" id="KW-0963">Cytoplasm</keyword>
<dbReference type="InterPro" id="IPR000182">
    <property type="entry name" value="GNAT_dom"/>
</dbReference>
<comment type="function">
    <text evidence="9">Catalyzes the formation of N(4)-acetylcytidine (ac(4)C) at the wobble position of tRNA(Met), by using acetyl-CoA as an acetyl donor and ATP (or GTP).</text>
</comment>
<feature type="binding site" evidence="9">
    <location>
        <position position="297"/>
    </location>
    <ligand>
        <name>ATP</name>
        <dbReference type="ChEBI" id="CHEBI:30616"/>
    </ligand>
</feature>
<dbReference type="KEGG" id="mhay:VK67_06940"/>
<dbReference type="CDD" id="cd04301">
    <property type="entry name" value="NAT_SF"/>
    <property type="match status" value="1"/>
</dbReference>
<dbReference type="Gene3D" id="1.20.120.890">
    <property type="entry name" value="tRNA(Met) cytidine acetyltransferase, tail domain"/>
    <property type="match status" value="1"/>
</dbReference>
<dbReference type="Pfam" id="PF13718">
    <property type="entry name" value="GNAT_acetyltr_2"/>
    <property type="match status" value="2"/>
</dbReference>
<dbReference type="Pfam" id="PF05127">
    <property type="entry name" value="NAT10_TcmA_helicase"/>
    <property type="match status" value="1"/>
</dbReference>
<sequence length="672" mass="77173">MRTIAIITSPNNADFIQQGYFYIPENHQLKAIPFSNAKTILGQEYPFAIYTMQAENGVNFNLDAFAILAGTIQENGTLFLLCPQWDNLENELDFDALRWNENQAIACPNFYQHFKQLVAKFGFEVRTNLPKLPATSGQIPSKIYQLTQEQQNILQNLPLDPADIHLITAPRGRGKSTLAGRLAKALPAQNKVLITARSYSALPSFWRSAEQKIPFFAPDNLIEQVKSKNISPNQWLFIDEAASLPLPILHTLCAYFEKVVLTTTTQNYEGTGRGFELKFPVMLDKPFKHWTLSQPLRWSENDPLEAFVTELLLLSEEKSPLFSKEGKGEIYSLRSHYVPLLKQRSNAKRLWQKQLSKNISYSNKHLQEKIAFYHLLANAHYKTTPTDLRRLFDGENQLLFSQQENEQLIGGIWAMQEGGLDEKLTQAIWLGERRPQGSLVAQYLCFQGNLPQACKLHSIRISRIAVLPEKQNQGVGKRLISQFILQNSVEKRPLDFISVSFGLTTPLHAFWQSCGFQLVQITPNKEASSGYQSAMMIYPISEQGKLFAQQATQAFARDFALQPFFTEICEELQNFEQFRPLATHNLDERDWKNLTAFAHGKRTFSAAYVSLKRLYLSDKARFSELDIFERKGQKISKMEVENYRKLVLQNLNNKSFKIIYRFYYIFLCFCSC</sequence>
<dbReference type="GeneID" id="67369031"/>
<dbReference type="InterPro" id="IPR016181">
    <property type="entry name" value="Acyl_CoA_acyltransferase"/>
</dbReference>
<keyword evidence="2 9" id="KW-0820">tRNA-binding</keyword>
<dbReference type="Gene3D" id="3.40.50.300">
    <property type="entry name" value="P-loop containing nucleotide triphosphate hydrolases"/>
    <property type="match status" value="1"/>
</dbReference>
<dbReference type="EMBL" id="VAJB01000022">
    <property type="protein sequence ID" value="TRB73593.1"/>
    <property type="molecule type" value="Genomic_DNA"/>
</dbReference>
<evidence type="ECO:0000256" key="6">
    <source>
        <dbReference type="ARBA" id="ARBA00022840"/>
    </source>
</evidence>
<reference evidence="13 14" key="1">
    <citation type="journal article" date="2019" name="Vet. Microbiol.">
        <title>Genetic characterization of susceptible and multi-drug resistant Mannheimia haemolytica isolated from high-risk stocker calves prior to and after antimicrobial metaphylaxis.</title>
        <authorList>
            <person name="Snyder E.R."/>
            <person name="Alvarez-Narvaez S."/>
            <person name="Credille B.C."/>
        </authorList>
    </citation>
    <scope>NUCLEOTIDE SEQUENCE [LARGE SCALE GENOMIC DNA]</scope>
    <source>
        <strain evidence="12 13">UGA-R5-128-1</strain>
        <strain evidence="11 14">UGA-R7-163-1</strain>
    </source>
</reference>
<evidence type="ECO:0000313" key="12">
    <source>
        <dbReference type="EMBL" id="TRB73593.1"/>
    </source>
</evidence>
<dbReference type="InterPro" id="IPR038321">
    <property type="entry name" value="TmcA_C_sf"/>
</dbReference>
<dbReference type="Pfam" id="PF17176">
    <property type="entry name" value="tRNA_bind_3"/>
    <property type="match status" value="1"/>
</dbReference>
<feature type="binding site" evidence="9">
    <location>
        <position position="150"/>
    </location>
    <ligand>
        <name>ATP</name>
        <dbReference type="ChEBI" id="CHEBI:30616"/>
    </ligand>
</feature>
<dbReference type="GO" id="GO:0051392">
    <property type="term" value="F:tRNA cytidine N4-acetyltransferase activity"/>
    <property type="evidence" value="ECO:0007669"/>
    <property type="project" value="UniProtKB-UniRule"/>
</dbReference>
<keyword evidence="8 9" id="KW-0012">Acyltransferase</keyword>
<proteinExistence type="inferred from homology"/>
<dbReference type="GO" id="GO:0000049">
    <property type="term" value="F:tRNA binding"/>
    <property type="evidence" value="ECO:0007669"/>
    <property type="project" value="UniProtKB-UniRule"/>
</dbReference>
<keyword evidence="7 9" id="KW-0694">RNA-binding</keyword>
<dbReference type="SUPFAM" id="SSF52540">
    <property type="entry name" value="P-loop containing nucleoside triphosphate hydrolases"/>
    <property type="match status" value="1"/>
</dbReference>
<dbReference type="InterPro" id="IPR007807">
    <property type="entry name" value="TcmA/NAT10_helicase"/>
</dbReference>
<evidence type="ECO:0000256" key="1">
    <source>
        <dbReference type="ARBA" id="ARBA00022490"/>
    </source>
</evidence>
<comment type="subcellular location">
    <subcellularLocation>
        <location evidence="9">Cytoplasm</location>
    </subcellularLocation>
</comment>
<gene>
    <name evidence="9" type="primary">tmcA</name>
    <name evidence="12" type="ORF">FEA53_09830</name>
    <name evidence="11" type="ORF">FEB89_09930</name>
</gene>
<dbReference type="Gene3D" id="3.40.50.11040">
    <property type="match status" value="1"/>
</dbReference>
<evidence type="ECO:0000256" key="2">
    <source>
        <dbReference type="ARBA" id="ARBA00022555"/>
    </source>
</evidence>
<dbReference type="SUPFAM" id="SSF55729">
    <property type="entry name" value="Acyl-CoA N-acyltransferases (Nat)"/>
    <property type="match status" value="1"/>
</dbReference>
<dbReference type="GO" id="GO:1990883">
    <property type="term" value="F:18S rRNA cytidine N-acetyltransferase activity"/>
    <property type="evidence" value="ECO:0007669"/>
    <property type="project" value="TreeGrafter"/>
</dbReference>
<comment type="catalytic activity">
    <reaction evidence="9">
        <text>cytidine(34) in elongator tRNA(Met) + acetyl-CoA + ATP + H2O = N(4)-acetylcytidine(34) in elongator tRNA(Met) + ADP + phosphate + CoA + H(+)</text>
        <dbReference type="Rhea" id="RHEA:43788"/>
        <dbReference type="Rhea" id="RHEA-COMP:10693"/>
        <dbReference type="Rhea" id="RHEA-COMP:10694"/>
        <dbReference type="ChEBI" id="CHEBI:15377"/>
        <dbReference type="ChEBI" id="CHEBI:15378"/>
        <dbReference type="ChEBI" id="CHEBI:30616"/>
        <dbReference type="ChEBI" id="CHEBI:43474"/>
        <dbReference type="ChEBI" id="CHEBI:57287"/>
        <dbReference type="ChEBI" id="CHEBI:57288"/>
        <dbReference type="ChEBI" id="CHEBI:74900"/>
        <dbReference type="ChEBI" id="CHEBI:82748"/>
        <dbReference type="ChEBI" id="CHEBI:456216"/>
        <dbReference type="EC" id="2.3.1.193"/>
    </reaction>
</comment>
<dbReference type="EMBL" id="VAJI01000023">
    <property type="protein sequence ID" value="TRB35965.1"/>
    <property type="molecule type" value="Genomic_DNA"/>
</dbReference>
<name>A0A547EDV0_MANHA</name>
<keyword evidence="4 9" id="KW-0819">tRNA processing</keyword>
<keyword evidence="5 9" id="KW-0547">Nucleotide-binding</keyword>
<dbReference type="GO" id="GO:0051391">
    <property type="term" value="P:tRNA acetylation"/>
    <property type="evidence" value="ECO:0007669"/>
    <property type="project" value="UniProtKB-UniRule"/>
</dbReference>
<evidence type="ECO:0000256" key="5">
    <source>
        <dbReference type="ARBA" id="ARBA00022741"/>
    </source>
</evidence>
<dbReference type="InterPro" id="IPR032672">
    <property type="entry name" value="TmcA/NAT10/Kre33"/>
</dbReference>
<comment type="similarity">
    <text evidence="9">Belongs to the TmcA family.</text>
</comment>
<dbReference type="GO" id="GO:0005737">
    <property type="term" value="C:cytoplasm"/>
    <property type="evidence" value="ECO:0007669"/>
    <property type="project" value="UniProtKB-SubCell"/>
</dbReference>
<evidence type="ECO:0000256" key="8">
    <source>
        <dbReference type="ARBA" id="ARBA00023315"/>
    </source>
</evidence>
<dbReference type="RefSeq" id="WP_006253437.1">
    <property type="nucleotide sequence ID" value="NZ_CP011098.1"/>
</dbReference>
<feature type="domain" description="N-acetyltransferase" evidence="10">
    <location>
        <begin position="359"/>
        <end position="541"/>
    </location>
</feature>
<evidence type="ECO:0000256" key="3">
    <source>
        <dbReference type="ARBA" id="ARBA00022679"/>
    </source>
</evidence>
<dbReference type="PANTHER" id="PTHR10925">
    <property type="entry name" value="N-ACETYLTRANSFERASE 10"/>
    <property type="match status" value="1"/>
</dbReference>
<dbReference type="InterPro" id="IPR013562">
    <property type="entry name" value="TmcA/NAT10_N"/>
</dbReference>
<evidence type="ECO:0000256" key="7">
    <source>
        <dbReference type="ARBA" id="ARBA00022884"/>
    </source>
</evidence>
<evidence type="ECO:0000256" key="4">
    <source>
        <dbReference type="ARBA" id="ARBA00022694"/>
    </source>
</evidence>
<keyword evidence="6 9" id="KW-0067">ATP-binding</keyword>
<dbReference type="EC" id="2.3.1.193" evidence="9"/>
<protein>
    <recommendedName>
        <fullName evidence="9">tRNA(Met) cytidine acetyltransferase TmcA</fullName>
        <ecNumber evidence="9">2.3.1.193</ecNumber>
    </recommendedName>
</protein>
<dbReference type="GO" id="GO:0005524">
    <property type="term" value="F:ATP binding"/>
    <property type="evidence" value="ECO:0007669"/>
    <property type="project" value="UniProtKB-UniRule"/>
</dbReference>
<dbReference type="Gene3D" id="3.40.630.30">
    <property type="match status" value="1"/>
</dbReference>
<organism evidence="12 13">
    <name type="scientific">Mannheimia haemolytica</name>
    <name type="common">Pasteurella haemolytica</name>
    <dbReference type="NCBI Taxonomy" id="75985"/>
    <lineage>
        <taxon>Bacteria</taxon>
        <taxon>Pseudomonadati</taxon>
        <taxon>Pseudomonadota</taxon>
        <taxon>Gammaproteobacteria</taxon>
        <taxon>Pasteurellales</taxon>
        <taxon>Pasteurellaceae</taxon>
        <taxon>Mannheimia</taxon>
    </lineage>
</organism>
<evidence type="ECO:0000313" key="14">
    <source>
        <dbReference type="Proteomes" id="UP000318394"/>
    </source>
</evidence>
<dbReference type="PROSITE" id="PS51186">
    <property type="entry name" value="GNAT"/>
    <property type="match status" value="1"/>
</dbReference>
<dbReference type="InterPro" id="IPR024914">
    <property type="entry name" value="tRNA_acetyltr_TmcA"/>
</dbReference>
<keyword evidence="3 9" id="KW-0808">Transferase</keyword>
<dbReference type="HAMAP" id="MF_01886">
    <property type="entry name" value="tRNA_acetyltr_TmcA"/>
    <property type="match status" value="1"/>
</dbReference>
<dbReference type="Pfam" id="PF08351">
    <property type="entry name" value="TmcA_N"/>
    <property type="match status" value="1"/>
</dbReference>
<evidence type="ECO:0000259" key="10">
    <source>
        <dbReference type="PROSITE" id="PS51186"/>
    </source>
</evidence>
<comment type="caution">
    <text evidence="12">The sequence shown here is derived from an EMBL/GenBank/DDBJ whole genome shotgun (WGS) entry which is preliminary data.</text>
</comment>
<dbReference type="Proteomes" id="UP000315164">
    <property type="component" value="Unassembled WGS sequence"/>
</dbReference>
<dbReference type="KEGG" id="mhaq:WC39_06935"/>
<dbReference type="OrthoDB" id="5578851at2"/>
<evidence type="ECO:0000256" key="9">
    <source>
        <dbReference type="HAMAP-Rule" id="MF_01886"/>
    </source>
</evidence>
<comment type="caution">
    <text evidence="9">Lacks conserved residue(s) required for the propagation of feature annotation.</text>
</comment>
<feature type="binding site" evidence="9">
    <location>
        <begin position="464"/>
        <end position="466"/>
    </location>
    <ligand>
        <name>acetyl-CoA</name>
        <dbReference type="ChEBI" id="CHEBI:57288"/>
    </ligand>
</feature>
<dbReference type="InterPro" id="IPR033442">
    <property type="entry name" value="TmcA_tRNA_bind"/>
</dbReference>
<accession>A0A547EDV0</accession>
<dbReference type="GO" id="GO:1904812">
    <property type="term" value="P:rRNA acetylation involved in maturation of SSU-rRNA"/>
    <property type="evidence" value="ECO:0007669"/>
    <property type="project" value="TreeGrafter"/>
</dbReference>
<dbReference type="AlphaFoldDB" id="A0A547EDV0"/>
<keyword evidence="14" id="KW-1185">Reference proteome</keyword>
<dbReference type="GO" id="GO:0002101">
    <property type="term" value="P:tRNA wobble cytosine modification"/>
    <property type="evidence" value="ECO:0007669"/>
    <property type="project" value="UniProtKB-UniRule"/>
</dbReference>
<dbReference type="InterPro" id="IPR027417">
    <property type="entry name" value="P-loop_NTPase"/>
</dbReference>
<dbReference type="Proteomes" id="UP000318394">
    <property type="component" value="Unassembled WGS sequence"/>
</dbReference>
<evidence type="ECO:0000313" key="13">
    <source>
        <dbReference type="Proteomes" id="UP000315164"/>
    </source>
</evidence>